<dbReference type="KEGG" id="carl:PXC00_00445"/>
<dbReference type="InterPro" id="IPR013610">
    <property type="entry name" value="ArdC_N"/>
</dbReference>
<evidence type="ECO:0000259" key="2">
    <source>
        <dbReference type="Pfam" id="PF08401"/>
    </source>
</evidence>
<dbReference type="AlphaFoldDB" id="A0AA97DAM7"/>
<organism evidence="5 6">
    <name type="scientific">Caproicibacterium argilliputei</name>
    <dbReference type="NCBI Taxonomy" id="3030016"/>
    <lineage>
        <taxon>Bacteria</taxon>
        <taxon>Bacillati</taxon>
        <taxon>Bacillota</taxon>
        <taxon>Clostridia</taxon>
        <taxon>Eubacteriales</taxon>
        <taxon>Oscillospiraceae</taxon>
        <taxon>Caproicibacterium</taxon>
    </lineage>
</organism>
<feature type="domain" description="Phage MuF C-terminal" evidence="4">
    <location>
        <begin position="515"/>
        <end position="628"/>
    </location>
</feature>
<evidence type="ECO:0000259" key="3">
    <source>
        <dbReference type="Pfam" id="PF14191"/>
    </source>
</evidence>
<dbReference type="Proteomes" id="UP001300604">
    <property type="component" value="Chromosome"/>
</dbReference>
<evidence type="ECO:0000313" key="5">
    <source>
        <dbReference type="EMBL" id="WOC32369.1"/>
    </source>
</evidence>
<dbReference type="EMBL" id="CP135996">
    <property type="protein sequence ID" value="WOC32369.1"/>
    <property type="molecule type" value="Genomic_DNA"/>
</dbReference>
<proteinExistence type="predicted"/>
<feature type="domain" description="N-terminal" evidence="2">
    <location>
        <begin position="34"/>
        <end position="121"/>
    </location>
</feature>
<feature type="domain" description="IrrE N-terminal-like" evidence="1">
    <location>
        <begin position="194"/>
        <end position="261"/>
    </location>
</feature>
<protein>
    <submittedName>
        <fullName evidence="5">YodL domain-containing protein</fullName>
    </submittedName>
</protein>
<dbReference type="GO" id="GO:0003697">
    <property type="term" value="F:single-stranded DNA binding"/>
    <property type="evidence" value="ECO:0007669"/>
    <property type="project" value="InterPro"/>
</dbReference>
<keyword evidence="6" id="KW-1185">Reference proteome</keyword>
<reference evidence="5" key="2">
    <citation type="submission" date="2024-06" db="EMBL/GenBank/DDBJ databases">
        <title>Caproicibacterium argilliputei sp. nov, a novel caproic acid producing anaerobic bacterium isolated from pit mud.</title>
        <authorList>
            <person name="Xia S."/>
        </authorList>
    </citation>
    <scope>NUCLEOTIDE SEQUENCE</scope>
    <source>
        <strain evidence="5">ZCY20-5</strain>
    </source>
</reference>
<accession>A0AA97DAM7</accession>
<dbReference type="InterPro" id="IPR025923">
    <property type="entry name" value="YodL-like_dom"/>
</dbReference>
<sequence>MAKKKEYSPKERAAYERQQFQQAKEQIDNALAQYKEHPEQIAELLAFKSRFYRYSMNNSLLIAAQNPYATFVGSFQKWKDLGYSVKRGQHGLKVLVPVEITTFQVIDKNGQKQIRQLRDASPEEKAAIKAGKIETHKRRGYRIGNVFDIAQTTCPPEDYPKFYRQGYTSQFHAALYDAIKEFSESQKIPVSEGDVHSISLRGYFDPVTNSITISDKLPDTEKLSTLTHELGHALMYKRNAKEEKLPSEVRELEADAFSVMLQSQFGLQLTQARIDHLKTEYEACAKIAHFSFEDLLKEVNSAYLEARTALEPFLQKIPPEQEISEAKEQPQPVPEKTAAAASIVSDQALSASYTIYQLKAGPEYRDYRWRSLDELRKAGLGVRQKNYDAVYSAPAGLDETLDGLYAKFNLNPPADFHGHSLSMSDVVVLEQNGQQTAHYIDRFGFSETPEFLAQIPQKSFAEQVDAVLQGETKPNTDLYVCDTPKLLTMLGLKQLPMFMTQKHLKDVVHQKDGQNRHWHGIRAEQAKALPHLLSEPAMVLKSLTKANDIVVVTTEHDSNRLPIIVPVHPDGKGHYEINRVDSNFITSMYGKEKFIETDSHGNLTPTCLLGRVAHANGILFLDKEKSQQLAGEAGLKLPRTFTSVDFSSQSSAGEAGLELPSSFTDDDSIVTSIISKSGENVNENAPDSADAKTFLPPPFDGSPDAVKKFLRTQSVSSAVISACIGRGLLYQDGKQAAVFSSSDGNSAIQQSTVSGVTGMRDLSPDQKPHGWYIDNHAERLYVAQTPLEILSVMTQMDRADQEITDSNYLATGNAGTAALLEVIQQRPDIKEVMLNSDVIGQDLEATCPNIRIRRLQSKTPSTNIAAPAQAESCAPAI</sequence>
<evidence type="ECO:0000259" key="1">
    <source>
        <dbReference type="Pfam" id="PF06114"/>
    </source>
</evidence>
<dbReference type="InterPro" id="IPR041131">
    <property type="entry name" value="MuF_C"/>
</dbReference>
<dbReference type="Pfam" id="PF06114">
    <property type="entry name" value="Peptidase_M78"/>
    <property type="match status" value="1"/>
</dbReference>
<dbReference type="RefSeq" id="WP_275844926.1">
    <property type="nucleotide sequence ID" value="NZ_CP135996.1"/>
</dbReference>
<dbReference type="InterPro" id="IPR010359">
    <property type="entry name" value="IrrE_HExxH"/>
</dbReference>
<dbReference type="Pfam" id="PF08401">
    <property type="entry name" value="ArdcN"/>
    <property type="match status" value="1"/>
</dbReference>
<dbReference type="Pfam" id="PF14191">
    <property type="entry name" value="YodL"/>
    <property type="match status" value="1"/>
</dbReference>
<evidence type="ECO:0000313" key="6">
    <source>
        <dbReference type="Proteomes" id="UP001300604"/>
    </source>
</evidence>
<reference evidence="5" key="1">
    <citation type="submission" date="2023-09" db="EMBL/GenBank/DDBJ databases">
        <authorList>
            <person name="Zeng C."/>
        </authorList>
    </citation>
    <scope>NUCLEOTIDE SEQUENCE</scope>
    <source>
        <strain evidence="5">ZCY20-5</strain>
    </source>
</reference>
<gene>
    <name evidence="5" type="ORF">PXC00_00445</name>
</gene>
<name>A0AA97DAM7_9FIRM</name>
<dbReference type="Pfam" id="PF18819">
    <property type="entry name" value="MuF_C"/>
    <property type="match status" value="1"/>
</dbReference>
<feature type="domain" description="YodL-like" evidence="3">
    <location>
        <begin position="353"/>
        <end position="451"/>
    </location>
</feature>
<evidence type="ECO:0000259" key="4">
    <source>
        <dbReference type="Pfam" id="PF18819"/>
    </source>
</evidence>